<evidence type="ECO:0000313" key="1">
    <source>
        <dbReference type="EMBL" id="KAH7903635.1"/>
    </source>
</evidence>
<comment type="caution">
    <text evidence="1">The sequence shown here is derived from an EMBL/GenBank/DDBJ whole genome shotgun (WGS) entry which is preliminary data.</text>
</comment>
<sequence>MTTPTAPPAPTTPKGCRHRHFQQTPRHRKKPAAKTGSLHGIKPVKETAQDIKKKVTERLKLTFVMDDWQAHMIHRIYQGYDSILLAGTGYGKSLVFQGLAAMDKQKIVVVICPLKALERDQVAEAEAKGLRATMVNENTVSPEVWASLRQGKDHLYYVSPEMALSDSFVSLWQDVSFRGRVQAVIVDEAHCIVDWGDDFRKEYSGLAKLRDYIGQEVPVVACTATCTTETFNVIWTSLCFGHRPFWGADVGCERQNLAFIICVLKNTKNPVLDALNILPDSIPKDAPSSIIPKCIFYFESVAACTTAMETIRKILPPSLRQIVQTFVALTSEAAKALLWDQFRTGTVCILCATDAAGMGCNVPDVEYVALFSPPRSLSVLAQRWGRAGRDRTIKSTCLLFLPEWAFRPKGLPKKTRKGKDKPLEPKISMSRRANLEKALEQFINLRSDEENRGEN</sequence>
<accession>A0ACB7ZRC1</accession>
<proteinExistence type="predicted"/>
<gene>
    <name evidence="1" type="ORF">BJ138DRAFT_1120191</name>
</gene>
<keyword evidence="2" id="KW-1185">Reference proteome</keyword>
<protein>
    <submittedName>
        <fullName evidence="1">P-loop containing nucleoside triphosphate hydrolase protein</fullName>
    </submittedName>
</protein>
<name>A0ACB7ZRC1_9AGAM</name>
<organism evidence="1 2">
    <name type="scientific">Hygrophoropsis aurantiaca</name>
    <dbReference type="NCBI Taxonomy" id="72124"/>
    <lineage>
        <taxon>Eukaryota</taxon>
        <taxon>Fungi</taxon>
        <taxon>Dikarya</taxon>
        <taxon>Basidiomycota</taxon>
        <taxon>Agaricomycotina</taxon>
        <taxon>Agaricomycetes</taxon>
        <taxon>Agaricomycetidae</taxon>
        <taxon>Boletales</taxon>
        <taxon>Coniophorineae</taxon>
        <taxon>Hygrophoropsidaceae</taxon>
        <taxon>Hygrophoropsis</taxon>
    </lineage>
</organism>
<keyword evidence="1" id="KW-0378">Hydrolase</keyword>
<dbReference type="Proteomes" id="UP000790377">
    <property type="component" value="Unassembled WGS sequence"/>
</dbReference>
<dbReference type="EMBL" id="MU268845">
    <property type="protein sequence ID" value="KAH7903635.1"/>
    <property type="molecule type" value="Genomic_DNA"/>
</dbReference>
<evidence type="ECO:0000313" key="2">
    <source>
        <dbReference type="Proteomes" id="UP000790377"/>
    </source>
</evidence>
<reference evidence="1" key="1">
    <citation type="journal article" date="2021" name="New Phytol.">
        <title>Evolutionary innovations through gain and loss of genes in the ectomycorrhizal Boletales.</title>
        <authorList>
            <person name="Wu G."/>
            <person name="Miyauchi S."/>
            <person name="Morin E."/>
            <person name="Kuo A."/>
            <person name="Drula E."/>
            <person name="Varga T."/>
            <person name="Kohler A."/>
            <person name="Feng B."/>
            <person name="Cao Y."/>
            <person name="Lipzen A."/>
            <person name="Daum C."/>
            <person name="Hundley H."/>
            <person name="Pangilinan J."/>
            <person name="Johnson J."/>
            <person name="Barry K."/>
            <person name="LaButti K."/>
            <person name="Ng V."/>
            <person name="Ahrendt S."/>
            <person name="Min B."/>
            <person name="Choi I.G."/>
            <person name="Park H."/>
            <person name="Plett J.M."/>
            <person name="Magnuson J."/>
            <person name="Spatafora J.W."/>
            <person name="Nagy L.G."/>
            <person name="Henrissat B."/>
            <person name="Grigoriev I.V."/>
            <person name="Yang Z.L."/>
            <person name="Xu J."/>
            <person name="Martin F.M."/>
        </authorList>
    </citation>
    <scope>NUCLEOTIDE SEQUENCE</scope>
    <source>
        <strain evidence="1">ATCC 28755</strain>
    </source>
</reference>